<evidence type="ECO:0008006" key="3">
    <source>
        <dbReference type="Google" id="ProtNLM"/>
    </source>
</evidence>
<accession>A0AAW1QK01</accession>
<evidence type="ECO:0000313" key="1">
    <source>
        <dbReference type="EMBL" id="KAK9821801.1"/>
    </source>
</evidence>
<name>A0AAW1QK01_9CHLO</name>
<protein>
    <recommendedName>
        <fullName evidence="3">Transferrin-binding protein B C-lobe/N-lobe beta barrel domain-containing protein</fullName>
    </recommendedName>
</protein>
<organism evidence="1 2">
    <name type="scientific">Elliptochloris bilobata</name>
    <dbReference type="NCBI Taxonomy" id="381761"/>
    <lineage>
        <taxon>Eukaryota</taxon>
        <taxon>Viridiplantae</taxon>
        <taxon>Chlorophyta</taxon>
        <taxon>core chlorophytes</taxon>
        <taxon>Trebouxiophyceae</taxon>
        <taxon>Trebouxiophyceae incertae sedis</taxon>
        <taxon>Elliptochloris clade</taxon>
        <taxon>Elliptochloris</taxon>
    </lineage>
</organism>
<comment type="caution">
    <text evidence="1">The sequence shown here is derived from an EMBL/GenBank/DDBJ whole genome shotgun (WGS) entry which is preliminary data.</text>
</comment>
<gene>
    <name evidence="1" type="ORF">WJX81_006936</name>
</gene>
<evidence type="ECO:0000313" key="2">
    <source>
        <dbReference type="Proteomes" id="UP001445335"/>
    </source>
</evidence>
<proteinExistence type="predicted"/>
<sequence length="160" mass="15912">MGRFVGNGEFSGGGVFTLDNSTFVGVGTFKADMGVITTSSTNSSCNGSAAFFTKDLHSQAPAQHSSGVHWHGSFAGKGMHFTGGDGSFEGDPGVLVGKGSASGKSFTCWGEGTYQGTGTVEGTGTLYGQGTLDGWAEMVAASGTFQGPMGVCGGPTANAA</sequence>
<reference evidence="1 2" key="1">
    <citation type="journal article" date="2024" name="Nat. Commun.">
        <title>Phylogenomics reveals the evolutionary origins of lichenization in chlorophyte algae.</title>
        <authorList>
            <person name="Puginier C."/>
            <person name="Libourel C."/>
            <person name="Otte J."/>
            <person name="Skaloud P."/>
            <person name="Haon M."/>
            <person name="Grisel S."/>
            <person name="Petersen M."/>
            <person name="Berrin J.G."/>
            <person name="Delaux P.M."/>
            <person name="Dal Grande F."/>
            <person name="Keller J."/>
        </authorList>
    </citation>
    <scope>NUCLEOTIDE SEQUENCE [LARGE SCALE GENOMIC DNA]</scope>
    <source>
        <strain evidence="1 2">SAG 245.80</strain>
    </source>
</reference>
<dbReference type="EMBL" id="JALJOU010000096">
    <property type="protein sequence ID" value="KAK9821801.1"/>
    <property type="molecule type" value="Genomic_DNA"/>
</dbReference>
<keyword evidence="2" id="KW-1185">Reference proteome</keyword>
<dbReference type="Proteomes" id="UP001445335">
    <property type="component" value="Unassembled WGS sequence"/>
</dbReference>
<dbReference type="AlphaFoldDB" id="A0AAW1QK01"/>